<gene>
    <name evidence="1" type="ORF">FOPG_00174</name>
</gene>
<evidence type="ECO:0000313" key="1">
    <source>
        <dbReference type="EMBL" id="EXL89498.1"/>
    </source>
</evidence>
<proteinExistence type="predicted"/>
<dbReference type="Proteomes" id="UP000030676">
    <property type="component" value="Unassembled WGS sequence"/>
</dbReference>
<protein>
    <submittedName>
        <fullName evidence="1">Uncharacterized protein</fullName>
    </submittedName>
</protein>
<organism evidence="1">
    <name type="scientific">Fusarium oxysporum f. sp. conglutinans race 2 54008</name>
    <dbReference type="NCBI Taxonomy" id="1089457"/>
    <lineage>
        <taxon>Eukaryota</taxon>
        <taxon>Fungi</taxon>
        <taxon>Dikarya</taxon>
        <taxon>Ascomycota</taxon>
        <taxon>Pezizomycotina</taxon>
        <taxon>Sordariomycetes</taxon>
        <taxon>Hypocreomycetidae</taxon>
        <taxon>Hypocreales</taxon>
        <taxon>Nectriaceae</taxon>
        <taxon>Fusarium</taxon>
        <taxon>Fusarium oxysporum species complex</taxon>
    </lineage>
</organism>
<sequence>MPGSAHASDCLQIVQWILVGSLVPPNLTLFDLPAMPVLRLINYLAMCNNRTHDVVRKGPPWAETGLRHGTAYCCCSTYAGASPSTF</sequence>
<name>X0IKT0_FUSOX</name>
<dbReference type="AlphaFoldDB" id="X0IKT0"/>
<dbReference type="EMBL" id="JH658799">
    <property type="protein sequence ID" value="EXL89498.1"/>
    <property type="molecule type" value="Genomic_DNA"/>
</dbReference>
<accession>X0IKT0</accession>
<reference evidence="1" key="2">
    <citation type="submission" date="2012-05" db="EMBL/GenBank/DDBJ databases">
        <title>The Genome Annotation of Fusarium oxysporum PHW808.</title>
        <authorList>
            <consortium name="The Broad Institute Genomics Platform"/>
            <person name="Ma L.-J."/>
            <person name="Corby-Kistler H."/>
            <person name="Broz K."/>
            <person name="Gale L.R."/>
            <person name="Jonkers W."/>
            <person name="O'Donnell K."/>
            <person name="Ploetz R."/>
            <person name="Steinberg C."/>
            <person name="Schwartz D.C."/>
            <person name="VanEtten H."/>
            <person name="Zhou S."/>
            <person name="Young S.K."/>
            <person name="Zeng Q."/>
            <person name="Gargeya S."/>
            <person name="Fitzgerald M."/>
            <person name="Abouelleil A."/>
            <person name="Alvarado L."/>
            <person name="Chapman S.B."/>
            <person name="Gainer-Dewar J."/>
            <person name="Goldberg J."/>
            <person name="Griggs A."/>
            <person name="Gujja S."/>
            <person name="Hansen M."/>
            <person name="Howarth C."/>
            <person name="Imamovic A."/>
            <person name="Ireland A."/>
            <person name="Larimer J."/>
            <person name="McCowan C."/>
            <person name="Murphy C."/>
            <person name="Pearson M."/>
            <person name="Poon T.W."/>
            <person name="Priest M."/>
            <person name="Roberts A."/>
            <person name="Saif S."/>
            <person name="Shea T."/>
            <person name="Sykes S."/>
            <person name="Wortman J."/>
            <person name="Nusbaum C."/>
            <person name="Birren B."/>
        </authorList>
    </citation>
    <scope>NUCLEOTIDE SEQUENCE</scope>
    <source>
        <strain evidence="1">54008</strain>
    </source>
</reference>
<dbReference type="HOGENOM" id="CLU_2497984_0_0_1"/>
<reference evidence="1" key="1">
    <citation type="submission" date="2011-11" db="EMBL/GenBank/DDBJ databases">
        <title>The Genome Sequence of Fusarium oxysporum PHW808.</title>
        <authorList>
            <consortium name="The Broad Institute Genome Sequencing Platform"/>
            <person name="Ma L.-J."/>
            <person name="Gale L.R."/>
            <person name="Schwartz D.C."/>
            <person name="Zhou S."/>
            <person name="Corby-Kistler H."/>
            <person name="Young S.K."/>
            <person name="Zeng Q."/>
            <person name="Gargeya S."/>
            <person name="Fitzgerald M."/>
            <person name="Haas B."/>
            <person name="Abouelleil A."/>
            <person name="Alvarado L."/>
            <person name="Arachchi H.M."/>
            <person name="Berlin A."/>
            <person name="Brown A."/>
            <person name="Chapman S.B."/>
            <person name="Chen Z."/>
            <person name="Dunbar C."/>
            <person name="Freedman E."/>
            <person name="Gearin G."/>
            <person name="Goldberg J."/>
            <person name="Griggs A."/>
            <person name="Gujja S."/>
            <person name="Heiman D."/>
            <person name="Howarth C."/>
            <person name="Larson L."/>
            <person name="Lui A."/>
            <person name="MacDonald P.J.P."/>
            <person name="Montmayeur A."/>
            <person name="Murphy C."/>
            <person name="Neiman D."/>
            <person name="Pearson M."/>
            <person name="Priest M."/>
            <person name="Roberts A."/>
            <person name="Saif S."/>
            <person name="Shea T."/>
            <person name="Shenoy N."/>
            <person name="Sisk P."/>
            <person name="Stolte C."/>
            <person name="Sykes S."/>
            <person name="Wortman J."/>
            <person name="Nusbaum C."/>
            <person name="Birren B."/>
        </authorList>
    </citation>
    <scope>NUCLEOTIDE SEQUENCE [LARGE SCALE GENOMIC DNA]</scope>
    <source>
        <strain evidence="1">54008</strain>
    </source>
</reference>